<dbReference type="SUPFAM" id="SSF56935">
    <property type="entry name" value="Porins"/>
    <property type="match status" value="1"/>
</dbReference>
<protein>
    <submittedName>
        <fullName evidence="1">Membrane protein</fullName>
    </submittedName>
</protein>
<evidence type="ECO:0000313" key="1">
    <source>
        <dbReference type="EMBL" id="GEP96409.1"/>
    </source>
</evidence>
<organism evidence="1 2">
    <name type="scientific">Chitinophaga cymbidii</name>
    <dbReference type="NCBI Taxonomy" id="1096750"/>
    <lineage>
        <taxon>Bacteria</taxon>
        <taxon>Pseudomonadati</taxon>
        <taxon>Bacteroidota</taxon>
        <taxon>Chitinophagia</taxon>
        <taxon>Chitinophagales</taxon>
        <taxon>Chitinophagaceae</taxon>
        <taxon>Chitinophaga</taxon>
    </lineage>
</organism>
<reference evidence="1 2" key="1">
    <citation type="submission" date="2019-07" db="EMBL/GenBank/DDBJ databases">
        <title>Whole genome shotgun sequence of Chitinophaga cymbidii NBRC 109752.</title>
        <authorList>
            <person name="Hosoyama A."/>
            <person name="Uohara A."/>
            <person name="Ohji S."/>
            <person name="Ichikawa N."/>
        </authorList>
    </citation>
    <scope>NUCLEOTIDE SEQUENCE [LARGE SCALE GENOMIC DNA]</scope>
    <source>
        <strain evidence="1 2">NBRC 109752</strain>
    </source>
</reference>
<comment type="caution">
    <text evidence="1">The sequence shown here is derived from an EMBL/GenBank/DDBJ whole genome shotgun (WGS) entry which is preliminary data.</text>
</comment>
<name>A0A512RL39_9BACT</name>
<proteinExistence type="predicted"/>
<evidence type="ECO:0000313" key="2">
    <source>
        <dbReference type="Proteomes" id="UP000321436"/>
    </source>
</evidence>
<dbReference type="Gene3D" id="2.40.160.60">
    <property type="entry name" value="Outer membrane protein transport protein (OMPP1/FadL/TodX)"/>
    <property type="match status" value="1"/>
</dbReference>
<sequence>MLAAGQVQAQKGVNSLYSSYGIGDLEERDYSRNFGVGSSGIARGSSSFLNELNPASYGRLPMETFFFEASLAAKSLQYNGTNLNQNAGDINFKRFAIGFKASKMWGIGVGLMPYSRVDYKLLNTRYVEGTNQGTRNAIEGTGGLNRLYFSNALQLTKNFSVGLSSALLFGPISRVDSLGSTGAATDVYAEQKQFMHNFNFTTGMQYAGKLGQWVIGAGATYRFETKLTTQEDFYIRFTDETVLFEEKLKSKNFTLPEQIGGGLSLTNGHITWLADYRRQNWKGVNKDVGDYTFVNSNRYSGGMEYTFQKFQYNKQVEGLIVQAGINYHTAYMQIKNEPVRDFGVTVGASLPSRTGHLRYYLGLEAGQRGTSSKGLIQENFVNVVLHLSLRDNWFYKLKEL</sequence>
<accession>A0A512RL39</accession>
<dbReference type="Proteomes" id="UP000321436">
    <property type="component" value="Unassembled WGS sequence"/>
</dbReference>
<dbReference type="AlphaFoldDB" id="A0A512RL39"/>
<keyword evidence="2" id="KW-1185">Reference proteome</keyword>
<gene>
    <name evidence="1" type="ORF">CCY01nite_26690</name>
</gene>
<dbReference type="EMBL" id="BKAU01000002">
    <property type="protein sequence ID" value="GEP96409.1"/>
    <property type="molecule type" value="Genomic_DNA"/>
</dbReference>